<evidence type="ECO:0000313" key="4">
    <source>
        <dbReference type="Proteomes" id="UP000278733"/>
    </source>
</evidence>
<name>A0A448MJD8_9PAST</name>
<evidence type="ECO:0000313" key="3">
    <source>
        <dbReference type="EMBL" id="VEH65193.1"/>
    </source>
</evidence>
<evidence type="ECO:0000256" key="1">
    <source>
        <dbReference type="SAM" id="MobiDB-lite"/>
    </source>
</evidence>
<dbReference type="Pfam" id="PF05662">
    <property type="entry name" value="YadA_stalk"/>
    <property type="match status" value="1"/>
</dbReference>
<evidence type="ECO:0000259" key="2">
    <source>
        <dbReference type="Pfam" id="PF05662"/>
    </source>
</evidence>
<dbReference type="Gene3D" id="1.20.5.170">
    <property type="match status" value="1"/>
</dbReference>
<reference evidence="3 4" key="1">
    <citation type="submission" date="2018-12" db="EMBL/GenBank/DDBJ databases">
        <authorList>
            <consortium name="Pathogen Informatics"/>
        </authorList>
    </citation>
    <scope>NUCLEOTIDE SEQUENCE [LARGE SCALE GENOMIC DNA]</scope>
    <source>
        <strain evidence="3 4">NCTC8284</strain>
    </source>
</reference>
<accession>A0A448MJD8</accession>
<feature type="region of interest" description="Disordered" evidence="1">
    <location>
        <begin position="18"/>
        <end position="41"/>
    </location>
</feature>
<dbReference type="InterPro" id="IPR011049">
    <property type="entry name" value="Serralysin-like_metalloprot_C"/>
</dbReference>
<proteinExistence type="predicted"/>
<dbReference type="SUPFAM" id="SSF101967">
    <property type="entry name" value="Adhesin YadA, collagen-binding domain"/>
    <property type="match status" value="1"/>
</dbReference>
<feature type="domain" description="Trimeric autotransporter adhesin YadA-like stalk" evidence="2">
    <location>
        <begin position="40"/>
        <end position="78"/>
    </location>
</feature>
<protein>
    <submittedName>
        <fullName evidence="3">Autotransporter adhesin</fullName>
    </submittedName>
</protein>
<dbReference type="KEGG" id="rpne:NCTC8284_00328"/>
<dbReference type="AlphaFoldDB" id="A0A448MJD8"/>
<gene>
    <name evidence="3" type="primary">hsf2_3</name>
    <name evidence="3" type="ORF">NCTC8284_00328</name>
</gene>
<dbReference type="Proteomes" id="UP000278733">
    <property type="component" value="Chromosome"/>
</dbReference>
<sequence length="180" mass="18388">MDLGNNGNVKLGNTNLNSTGLTISNGPSVTTTGINAGNKKITNVSNGTVEANSKDAVNGSQLYATNQNVTNLNTEVNKGWNITTSKSGTGNVSGNNLTKVAMGDTVIIDAGNNINITQSGKKVTIATSSTPNFSSVNTGNLTVRPNGNVNFGGNVLANIGAPVNDNDATTKNMLIPVVPR</sequence>
<dbReference type="InterPro" id="IPR008635">
    <property type="entry name" value="Coiled_stalk_dom"/>
</dbReference>
<organism evidence="3 4">
    <name type="scientific">Rodentibacter pneumotropicus</name>
    <dbReference type="NCBI Taxonomy" id="758"/>
    <lineage>
        <taxon>Bacteria</taxon>
        <taxon>Pseudomonadati</taxon>
        <taxon>Pseudomonadota</taxon>
        <taxon>Gammaproteobacteria</taxon>
        <taxon>Pasteurellales</taxon>
        <taxon>Pasteurellaceae</taxon>
        <taxon>Rodentibacter</taxon>
    </lineage>
</organism>
<dbReference type="GO" id="GO:0019867">
    <property type="term" value="C:outer membrane"/>
    <property type="evidence" value="ECO:0007669"/>
    <property type="project" value="InterPro"/>
</dbReference>
<dbReference type="EMBL" id="LR134405">
    <property type="protein sequence ID" value="VEH65193.1"/>
    <property type="molecule type" value="Genomic_DNA"/>
</dbReference>
<dbReference type="Gene3D" id="2.20.70.140">
    <property type="match status" value="1"/>
</dbReference>